<dbReference type="SUPFAM" id="SSF53649">
    <property type="entry name" value="Alkaline phosphatase-like"/>
    <property type="match status" value="1"/>
</dbReference>
<name>A0ABP7G255_9MICO</name>
<dbReference type="InterPro" id="IPR058881">
    <property type="entry name" value="PglZ_2nd"/>
</dbReference>
<dbReference type="EMBL" id="BAABAF010000001">
    <property type="protein sequence ID" value="GAA3754337.1"/>
    <property type="molecule type" value="Genomic_DNA"/>
</dbReference>
<organism evidence="4 5">
    <name type="scientific">Microbacterium kribbense</name>
    <dbReference type="NCBI Taxonomy" id="433645"/>
    <lineage>
        <taxon>Bacteria</taxon>
        <taxon>Bacillati</taxon>
        <taxon>Actinomycetota</taxon>
        <taxon>Actinomycetes</taxon>
        <taxon>Micrococcales</taxon>
        <taxon>Microbacteriaceae</taxon>
        <taxon>Microbacterium</taxon>
    </lineage>
</organism>
<dbReference type="InterPro" id="IPR058882">
    <property type="entry name" value="PglZ_C"/>
</dbReference>
<evidence type="ECO:0000259" key="3">
    <source>
        <dbReference type="Pfam" id="PF25863"/>
    </source>
</evidence>
<dbReference type="RefSeq" id="WP_344779994.1">
    <property type="nucleotide sequence ID" value="NZ_BAABAF010000001.1"/>
</dbReference>
<dbReference type="Pfam" id="PF25862">
    <property type="entry name" value="PglZ_1st"/>
    <property type="match status" value="1"/>
</dbReference>
<evidence type="ECO:0000259" key="2">
    <source>
        <dbReference type="Pfam" id="PF25862"/>
    </source>
</evidence>
<dbReference type="InterPro" id="IPR017850">
    <property type="entry name" value="Alkaline_phosphatase_core_sf"/>
</dbReference>
<gene>
    <name evidence="4" type="primary">pglZ</name>
    <name evidence="4" type="ORF">GCM10022240_04090</name>
</gene>
<evidence type="ECO:0000259" key="1">
    <source>
        <dbReference type="Pfam" id="PF25861"/>
    </source>
</evidence>
<feature type="domain" description="Alkaline phosphatase-like protein PglZ C-terminal" evidence="3">
    <location>
        <begin position="782"/>
        <end position="881"/>
    </location>
</feature>
<evidence type="ECO:0000313" key="5">
    <source>
        <dbReference type="Proteomes" id="UP001500540"/>
    </source>
</evidence>
<dbReference type="InterPro" id="IPR047992">
    <property type="entry name" value="BREX_PglZ"/>
</dbReference>
<dbReference type="Proteomes" id="UP001500540">
    <property type="component" value="Unassembled WGS sequence"/>
</dbReference>
<dbReference type="NCBIfam" id="NF033446">
    <property type="entry name" value="BREX_PglZ_2"/>
    <property type="match status" value="1"/>
</dbReference>
<sequence>MAAATVTETALRQHVSAWLDASSRRARTLLVRAQPRWTGEPVILVGNTRVHVIEGVSGLAVLDAMRTTPPDDAVVALTLLDERQLGSAVVLDAHPQRVTNLDEWSVVPELFAARDSNTSRHVHGLGRWVPGMLIELRPERGYPSAPGGVLTAEHVMRSLMMALLGLSRIEDLDLATALTPLDDPGVRARLRALPADVQEMFVRAASDDLGADLALALRATLHAGHVSTIAIGLVAGELWATRNVDADTAAARVRIERYLGSQVSAAAALRFGEVSRRVIGRLLADDHGRELLEQADALCAELEWSAGVRQSDILLSGLHARIRRMQQQITEAVASPTRAHAVTVDRAFADIARHQAASTVPSLVPAAAMAMRLVRWLSGATPVPANISDAIASYMRDGAWVERALGDVWDGAPTPELASAFRQLAHSIRDAQAAGDAAASSLLQQAAGAHAPKGVIRVEDLLTQVIVPLSAQHRVLLIVLDGMSAATAIELAADLPRRGWTELVPAESRQRIAAVATLPTITEYSRTSLFAGRLLAGNQQTEKSRFSASVGGVVFHKDDLRADAGHALPSTVRHAIASVDRKIVGVVLNTIDDALATAEVDALRWKMDTIAHLAGLLDAAQDAGRLVILTSDHGHIVERGSELRAAAGAAARFRDPSTGPAKDDEVLVSGPRVLTPSGSAVLAVSDRLRFAGKKAGYHGGGALAELTVPIIVAKPSGASDPSGWAEAPPQEPVWWNEPTREVAIQDSVPQLRKTRTRKRPTQSAAEAALFEHVPEDEPATAVSVADLLLASDVYRDRRSAGGRHALSDAVLRAVIRALVDGGGRAHRDTIAAAAGVASSSLSGVLASLRRLLNVEGYAIIEVDPDHVTVTLNEKLLREQFGIRSQ</sequence>
<keyword evidence="5" id="KW-1185">Reference proteome</keyword>
<comment type="caution">
    <text evidence="4">The sequence shown here is derived from an EMBL/GenBank/DDBJ whole genome shotgun (WGS) entry which is preliminary data.</text>
</comment>
<accession>A0ABP7G255</accession>
<dbReference type="Pfam" id="PF08665">
    <property type="entry name" value="PglZ"/>
    <property type="match status" value="1"/>
</dbReference>
<proteinExistence type="predicted"/>
<dbReference type="Pfam" id="PF25861">
    <property type="entry name" value="PglZ_2nd"/>
    <property type="match status" value="1"/>
</dbReference>
<protein>
    <submittedName>
        <fullName evidence="4">BREX-2 system phosphatase PglZ</fullName>
    </submittedName>
</protein>
<dbReference type="Pfam" id="PF25863">
    <property type="entry name" value="PglZ_C"/>
    <property type="match status" value="1"/>
</dbReference>
<evidence type="ECO:0000313" key="4">
    <source>
        <dbReference type="EMBL" id="GAA3754337.1"/>
    </source>
</evidence>
<dbReference type="InterPro" id="IPR058880">
    <property type="entry name" value="PglZ_N"/>
</dbReference>
<feature type="domain" description="Alkaline phosphatase-like protein PglZ N-terminal" evidence="2">
    <location>
        <begin position="6"/>
        <end position="102"/>
    </location>
</feature>
<feature type="domain" description="Alkaline phosphatase-like protein PglZ second" evidence="1">
    <location>
        <begin position="183"/>
        <end position="312"/>
    </location>
</feature>
<reference evidence="5" key="1">
    <citation type="journal article" date="2019" name="Int. J. Syst. Evol. Microbiol.">
        <title>The Global Catalogue of Microorganisms (GCM) 10K type strain sequencing project: providing services to taxonomists for standard genome sequencing and annotation.</title>
        <authorList>
            <consortium name="The Broad Institute Genomics Platform"/>
            <consortium name="The Broad Institute Genome Sequencing Center for Infectious Disease"/>
            <person name="Wu L."/>
            <person name="Ma J."/>
        </authorList>
    </citation>
    <scope>NUCLEOTIDE SEQUENCE [LARGE SCALE GENOMIC DNA]</scope>
    <source>
        <strain evidence="5">JCM 16950</strain>
    </source>
</reference>